<feature type="region of interest" description="Disordered" evidence="2">
    <location>
        <begin position="209"/>
        <end position="230"/>
    </location>
</feature>
<dbReference type="InterPro" id="IPR054722">
    <property type="entry name" value="PolX-like_BBD"/>
</dbReference>
<reference evidence="4" key="1">
    <citation type="journal article" date="2022" name="Int. J. Mol. Sci.">
        <title>Draft Genome of Tanacetum Coccineum: Genomic Comparison of Closely Related Tanacetum-Family Plants.</title>
        <authorList>
            <person name="Yamashiro T."/>
            <person name="Shiraishi A."/>
            <person name="Nakayama K."/>
            <person name="Satake H."/>
        </authorList>
    </citation>
    <scope>NUCLEOTIDE SEQUENCE</scope>
</reference>
<feature type="non-terminal residue" evidence="4">
    <location>
        <position position="830"/>
    </location>
</feature>
<keyword evidence="5" id="KW-1185">Reference proteome</keyword>
<dbReference type="PANTHER" id="PTHR47592:SF27">
    <property type="entry name" value="OS08G0421700 PROTEIN"/>
    <property type="match status" value="1"/>
</dbReference>
<evidence type="ECO:0000256" key="2">
    <source>
        <dbReference type="SAM" id="MobiDB-lite"/>
    </source>
</evidence>
<evidence type="ECO:0000259" key="3">
    <source>
        <dbReference type="Pfam" id="PF22936"/>
    </source>
</evidence>
<evidence type="ECO:0000313" key="4">
    <source>
        <dbReference type="EMBL" id="GJS97542.1"/>
    </source>
</evidence>
<feature type="domain" description="Retrovirus-related Pol polyprotein from transposon TNT 1-94-like beta-barrel" evidence="3">
    <location>
        <begin position="753"/>
        <end position="826"/>
    </location>
</feature>
<name>A0ABQ5A8Q1_9ASTR</name>
<feature type="coiled-coil region" evidence="1">
    <location>
        <begin position="481"/>
        <end position="508"/>
    </location>
</feature>
<dbReference type="Proteomes" id="UP001151760">
    <property type="component" value="Unassembled WGS sequence"/>
</dbReference>
<reference evidence="4" key="2">
    <citation type="submission" date="2022-01" db="EMBL/GenBank/DDBJ databases">
        <authorList>
            <person name="Yamashiro T."/>
            <person name="Shiraishi A."/>
            <person name="Satake H."/>
            <person name="Nakayama K."/>
        </authorList>
    </citation>
    <scope>NUCLEOTIDE SEQUENCE</scope>
</reference>
<sequence>MINSRFGVSTAHPYAETVQQKGIAMATPDLNETHTTPRLSDLNPVEPKTNDNIIDLVKIPNVNTEQLCIFAFPYSLTGGARKWWMNDGNDKITSWVELLDKFFYKYYPLSRASKENNTNGEHECHQRFMNWLNSKFKNPWKLNTATKNALWNFWGKGYDNDTLIYNEESNDDESYESNHQDTNPFFDPYLKDKDKGNKGDHMEYNDNFSGPENFVQNDAPHSGNKEQPNEGMCRVDKFEDLAENGIDLMDVRKVDRYGNANLGCVRARMSIPSLRPCMNVSAALLDDDLRNYGVTCEDEAKRRNSGTKTKPFEENYYLLLYAVSNKEDTVYQRQLITTIRVMINPPIHPIQNLADHSQKWHDGSSSRNVNSRNNSKGIAVIISKLESLGRDMKKLKENVHAIQVGYQTCGGTYLDKECPFNKEVKGVEEVKYEELGRPFPNNSRNKGRFNGDISGYGSRMDGQRSLGEKHQKFYLNSETNRENHDKIIQGLDAKLKTLTNEVERRTNRIFEECKEIFTEDGLSLYTPFYYSPEEIEYFSANLGFSDDEKQETERAKVSIAVETLDTTLDIKPLPQEEKQNISYYVKPYEPPIMFPRRLEQHAEEELVHETMESLMKIRTEEDDEVRKNPRCSALLQNLLPPKEQDTRSFILPCSIRRIRIFKKRNKKKQAKPSTEWKGQSQRTAYSAYLAELGEFAQVSNQPGHHAANCKMPKRVNPRQANMVNDNVYMISMVSDVIAMIFEVNLVGFNNSGWWVDTGATRHVCADKSMFHSFRAVDKGEKLYMGNSTTADIKGEGDVILKITSEKVLKLTNVLYVLEIRKNLVSGISRE</sequence>
<organism evidence="4 5">
    <name type="scientific">Tanacetum coccineum</name>
    <dbReference type="NCBI Taxonomy" id="301880"/>
    <lineage>
        <taxon>Eukaryota</taxon>
        <taxon>Viridiplantae</taxon>
        <taxon>Streptophyta</taxon>
        <taxon>Embryophyta</taxon>
        <taxon>Tracheophyta</taxon>
        <taxon>Spermatophyta</taxon>
        <taxon>Magnoliopsida</taxon>
        <taxon>eudicotyledons</taxon>
        <taxon>Gunneridae</taxon>
        <taxon>Pentapetalae</taxon>
        <taxon>asterids</taxon>
        <taxon>campanulids</taxon>
        <taxon>Asterales</taxon>
        <taxon>Asteraceae</taxon>
        <taxon>Asteroideae</taxon>
        <taxon>Anthemideae</taxon>
        <taxon>Anthemidinae</taxon>
        <taxon>Tanacetum</taxon>
    </lineage>
</organism>
<proteinExistence type="predicted"/>
<dbReference type="PANTHER" id="PTHR47592">
    <property type="entry name" value="PBF68 PROTEIN"/>
    <property type="match status" value="1"/>
</dbReference>
<evidence type="ECO:0000313" key="5">
    <source>
        <dbReference type="Proteomes" id="UP001151760"/>
    </source>
</evidence>
<evidence type="ECO:0000256" key="1">
    <source>
        <dbReference type="SAM" id="Coils"/>
    </source>
</evidence>
<accession>A0ABQ5A8Q1</accession>
<gene>
    <name evidence="4" type="ORF">Tco_0804510</name>
</gene>
<comment type="caution">
    <text evidence="4">The sequence shown here is derived from an EMBL/GenBank/DDBJ whole genome shotgun (WGS) entry which is preliminary data.</text>
</comment>
<dbReference type="Pfam" id="PF22936">
    <property type="entry name" value="Pol_BBD"/>
    <property type="match status" value="1"/>
</dbReference>
<protein>
    <recommendedName>
        <fullName evidence="3">Retrovirus-related Pol polyprotein from transposon TNT 1-94-like beta-barrel domain-containing protein</fullName>
    </recommendedName>
</protein>
<keyword evidence="1" id="KW-0175">Coiled coil</keyword>
<dbReference type="EMBL" id="BQNB010011971">
    <property type="protein sequence ID" value="GJS97542.1"/>
    <property type="molecule type" value="Genomic_DNA"/>
</dbReference>